<proteinExistence type="inferred from homology"/>
<accession>A0A6S7CD25</accession>
<evidence type="ECO:0000259" key="3">
    <source>
        <dbReference type="Pfam" id="PF00582"/>
    </source>
</evidence>
<dbReference type="PIRSF" id="PIRSF006276">
    <property type="entry name" value="UspA"/>
    <property type="match status" value="1"/>
</dbReference>
<dbReference type="RefSeq" id="WP_175139923.1">
    <property type="nucleotide sequence ID" value="NZ_CADIKZ010000001.1"/>
</dbReference>
<dbReference type="Pfam" id="PF00582">
    <property type="entry name" value="Usp"/>
    <property type="match status" value="1"/>
</dbReference>
<evidence type="ECO:0000313" key="5">
    <source>
        <dbReference type="Proteomes" id="UP000494203"/>
    </source>
</evidence>
<dbReference type="PRINTS" id="PR01438">
    <property type="entry name" value="UNVRSLSTRESS"/>
</dbReference>
<evidence type="ECO:0000256" key="2">
    <source>
        <dbReference type="PIRNR" id="PIRNR006276"/>
    </source>
</evidence>
<dbReference type="SUPFAM" id="SSF52402">
    <property type="entry name" value="Adenine nucleotide alpha hydrolases-like"/>
    <property type="match status" value="1"/>
</dbReference>
<name>A0A6S7CD25_9BURK</name>
<dbReference type="InterPro" id="IPR006016">
    <property type="entry name" value="UspA"/>
</dbReference>
<comment type="subcellular location">
    <subcellularLocation>
        <location evidence="2">Cytoplasm</location>
    </subcellularLocation>
</comment>
<evidence type="ECO:0000256" key="1">
    <source>
        <dbReference type="ARBA" id="ARBA00008791"/>
    </source>
</evidence>
<dbReference type="Proteomes" id="UP000494203">
    <property type="component" value="Unassembled WGS sequence"/>
</dbReference>
<keyword evidence="2" id="KW-0963">Cytoplasm</keyword>
<dbReference type="GO" id="GO:0005737">
    <property type="term" value="C:cytoplasm"/>
    <property type="evidence" value="ECO:0007669"/>
    <property type="project" value="UniProtKB-SubCell"/>
</dbReference>
<dbReference type="EMBL" id="CADIKZ010000001">
    <property type="protein sequence ID" value="CAB3825749.1"/>
    <property type="molecule type" value="Genomic_DNA"/>
</dbReference>
<dbReference type="InterPro" id="IPR006015">
    <property type="entry name" value="Universal_stress_UspA"/>
</dbReference>
<dbReference type="InterPro" id="IPR014729">
    <property type="entry name" value="Rossmann-like_a/b/a_fold"/>
</dbReference>
<dbReference type="PANTHER" id="PTHR46268:SF15">
    <property type="entry name" value="UNIVERSAL STRESS PROTEIN HP_0031"/>
    <property type="match status" value="1"/>
</dbReference>
<organism evidence="4 5">
    <name type="scientific">Achromobacter pulmonis</name>
    <dbReference type="NCBI Taxonomy" id="1389932"/>
    <lineage>
        <taxon>Bacteria</taxon>
        <taxon>Pseudomonadati</taxon>
        <taxon>Pseudomonadota</taxon>
        <taxon>Betaproteobacteria</taxon>
        <taxon>Burkholderiales</taxon>
        <taxon>Alcaligenaceae</taxon>
        <taxon>Achromobacter</taxon>
    </lineage>
</organism>
<sequence length="152" mass="16366">MYQRILVPVDGSATSALGLKEACQLARLTHASLRLIHVIDELSFAMALQPGGHDAGPLLDMLRQNGTEILQTALATAREQEIKADSVLYESLDKTVAQRVLAEAEEWKADLIVIGTHGRRGVRRLMLGSSAEEVLRSAAIPVLLVHGPQGAP</sequence>
<reference evidence="4 5" key="1">
    <citation type="submission" date="2020-04" db="EMBL/GenBank/DDBJ databases">
        <authorList>
            <person name="De Canck E."/>
        </authorList>
    </citation>
    <scope>NUCLEOTIDE SEQUENCE [LARGE SCALE GENOMIC DNA]</scope>
    <source>
        <strain evidence="4 5">LMG 26788</strain>
    </source>
</reference>
<feature type="domain" description="UspA" evidence="3">
    <location>
        <begin position="1"/>
        <end position="146"/>
    </location>
</feature>
<protein>
    <recommendedName>
        <fullName evidence="2">Universal stress protein</fullName>
    </recommendedName>
</protein>
<dbReference type="CDD" id="cd00293">
    <property type="entry name" value="USP-like"/>
    <property type="match status" value="1"/>
</dbReference>
<comment type="similarity">
    <text evidence="1 2">Belongs to the universal stress protein A family.</text>
</comment>
<evidence type="ECO:0000313" key="4">
    <source>
        <dbReference type="EMBL" id="CAB3825749.1"/>
    </source>
</evidence>
<keyword evidence="5" id="KW-1185">Reference proteome</keyword>
<dbReference type="AlphaFoldDB" id="A0A6S7CD25"/>
<dbReference type="PANTHER" id="PTHR46268">
    <property type="entry name" value="STRESS RESPONSE PROTEIN NHAX"/>
    <property type="match status" value="1"/>
</dbReference>
<gene>
    <name evidence="4" type="primary">teaD_2</name>
    <name evidence="4" type="ORF">LMG26788_00506</name>
</gene>
<dbReference type="Gene3D" id="3.40.50.620">
    <property type="entry name" value="HUPs"/>
    <property type="match status" value="1"/>
</dbReference>